<comment type="caution">
    <text evidence="5">The sequence shown here is derived from an EMBL/GenBank/DDBJ whole genome shotgun (WGS) entry which is preliminary data.</text>
</comment>
<dbReference type="PANTHER" id="PTHR46825">
    <property type="entry name" value="D-ALANYL-D-ALANINE-CARBOXYPEPTIDASE/ENDOPEPTIDASE AMPH"/>
    <property type="match status" value="1"/>
</dbReference>
<dbReference type="AlphaFoldDB" id="A0A3D9I164"/>
<dbReference type="SUPFAM" id="SSF56601">
    <property type="entry name" value="beta-lactamase/transpeptidase-like"/>
    <property type="match status" value="1"/>
</dbReference>
<accession>A0A3D9I164</accession>
<feature type="signal peptide" evidence="3">
    <location>
        <begin position="1"/>
        <end position="25"/>
    </location>
</feature>
<keyword evidence="2" id="KW-0472">Membrane</keyword>
<organism evidence="5 6">
    <name type="scientific">Cohnella lupini</name>
    <dbReference type="NCBI Taxonomy" id="1294267"/>
    <lineage>
        <taxon>Bacteria</taxon>
        <taxon>Bacillati</taxon>
        <taxon>Bacillota</taxon>
        <taxon>Bacilli</taxon>
        <taxon>Bacillales</taxon>
        <taxon>Paenibacillaceae</taxon>
        <taxon>Cohnella</taxon>
    </lineage>
</organism>
<dbReference type="InterPro" id="IPR001466">
    <property type="entry name" value="Beta-lactam-related"/>
</dbReference>
<keyword evidence="6" id="KW-1185">Reference proteome</keyword>
<comment type="subcellular location">
    <subcellularLocation>
        <location evidence="1">Membrane</location>
    </subcellularLocation>
</comment>
<protein>
    <submittedName>
        <fullName evidence="5">CubicO group peptidase (Beta-lactamase class C family)</fullName>
    </submittedName>
</protein>
<evidence type="ECO:0000256" key="2">
    <source>
        <dbReference type="ARBA" id="ARBA00023136"/>
    </source>
</evidence>
<dbReference type="OrthoDB" id="9797709at2"/>
<dbReference type="InterPro" id="IPR012338">
    <property type="entry name" value="Beta-lactam/transpept-like"/>
</dbReference>
<evidence type="ECO:0000313" key="5">
    <source>
        <dbReference type="EMBL" id="RED55483.1"/>
    </source>
</evidence>
<dbReference type="GO" id="GO:0016020">
    <property type="term" value="C:membrane"/>
    <property type="evidence" value="ECO:0007669"/>
    <property type="project" value="UniProtKB-SubCell"/>
</dbReference>
<proteinExistence type="predicted"/>
<evidence type="ECO:0000259" key="4">
    <source>
        <dbReference type="Pfam" id="PF00144"/>
    </source>
</evidence>
<dbReference type="EMBL" id="QRDY01000017">
    <property type="protein sequence ID" value="RED55483.1"/>
    <property type="molecule type" value="Genomic_DNA"/>
</dbReference>
<evidence type="ECO:0000256" key="1">
    <source>
        <dbReference type="ARBA" id="ARBA00004370"/>
    </source>
</evidence>
<dbReference type="PANTHER" id="PTHR46825:SF11">
    <property type="entry name" value="PENICILLIN-BINDING PROTEIN 4"/>
    <property type="match status" value="1"/>
</dbReference>
<gene>
    <name evidence="5" type="ORF">DFP95_11717</name>
</gene>
<keyword evidence="3" id="KW-0732">Signal</keyword>
<feature type="chain" id="PRO_5017644056" evidence="3">
    <location>
        <begin position="26"/>
        <end position="689"/>
    </location>
</feature>
<name>A0A3D9I164_9BACL</name>
<dbReference type="Proteomes" id="UP000256869">
    <property type="component" value="Unassembled WGS sequence"/>
</dbReference>
<evidence type="ECO:0000313" key="6">
    <source>
        <dbReference type="Proteomes" id="UP000256869"/>
    </source>
</evidence>
<evidence type="ECO:0000256" key="3">
    <source>
        <dbReference type="SAM" id="SignalP"/>
    </source>
</evidence>
<dbReference type="Gene3D" id="3.40.710.10">
    <property type="entry name" value="DD-peptidase/beta-lactamase superfamily"/>
    <property type="match status" value="1"/>
</dbReference>
<dbReference type="RefSeq" id="WP_115994760.1">
    <property type="nucleotide sequence ID" value="NZ_QRDY01000017.1"/>
</dbReference>
<sequence>MRMKQNGMLTAALVAALLVPTEAIAAEPSQGQAYVETQKAVAEKAALLTGTYGTTSVQYALIDQGRILVSGQSGKNDEEGKVPLTAKTTYGTGSTSKMFTTAAVMKLVDDGKIDLDNPVTAYVPEFKMKDERYKEITTRMLLNHSSGLQGSSFANSFLFEDNDTYVHDRLLEQLADQTLKADPGAYSVYCNDGFTLAEIIVERVSGTGFSAYIHTNFTESLGMADTKTPLDNTDGFGMAATYFPVYQGQLPTETINAIGAGGIYSTAEDLVRFSQIFSGQKEGILSDESVEAMEQAEYNNGMWPDEADNSFGFGLGWDSVDLYPFDEYGIQAVAKGGDTILYHAALVVLPEENMAAAVLSSGGSSSTNQLLANEMLLHALKEKGEIAEFKHEKSFGEAAKAVMPEDVPNYAGMYGSTNQLIQVDIAKTGELSVSLPLMPNLPAEKYVYTTDGSFMSEDGTAKVSFVTEENGRTYIWVRMYASLPNLGQTALSHYSAEKLSANEITDATAAAWEKRDGNKYYLVNEKYTSLAYLLLPALQIDLLEEAPGYVKDKKITGPDTAASDLQIPMVGGRDTMEYRFLMQDGVEYLEAAGSLYVSEDALKPIYAGKKSLATIPRSGLAKWYTIPEKAAGKTMTVKLPAKGSFTVYDANGALVNFSVISGNNKVVLPQKGVLIFAGEAGSAYNVSLK</sequence>
<dbReference type="InterPro" id="IPR050491">
    <property type="entry name" value="AmpC-like"/>
</dbReference>
<dbReference type="Pfam" id="PF00144">
    <property type="entry name" value="Beta-lactamase"/>
    <property type="match status" value="1"/>
</dbReference>
<reference evidence="5 6" key="1">
    <citation type="submission" date="2018-07" db="EMBL/GenBank/DDBJ databases">
        <title>Genomic Encyclopedia of Type Strains, Phase III (KMG-III): the genomes of soil and plant-associated and newly described type strains.</title>
        <authorList>
            <person name="Whitman W."/>
        </authorList>
    </citation>
    <scope>NUCLEOTIDE SEQUENCE [LARGE SCALE GENOMIC DNA]</scope>
    <source>
        <strain evidence="5 6">CECT 8236</strain>
    </source>
</reference>
<feature type="domain" description="Beta-lactamase-related" evidence="4">
    <location>
        <begin position="50"/>
        <end position="366"/>
    </location>
</feature>